<dbReference type="KEGG" id="mrr:Moror_8769"/>
<evidence type="ECO:0000313" key="1">
    <source>
        <dbReference type="EMBL" id="ESK83351.1"/>
    </source>
</evidence>
<dbReference type="SUPFAM" id="SSF52047">
    <property type="entry name" value="RNI-like"/>
    <property type="match status" value="1"/>
</dbReference>
<gene>
    <name evidence="1" type="ORF">Moror_8769</name>
</gene>
<organism evidence="1 2">
    <name type="scientific">Moniliophthora roreri (strain MCA 2997)</name>
    <name type="common">Cocoa frosty pod rot fungus</name>
    <name type="synonym">Crinipellis roreri</name>
    <dbReference type="NCBI Taxonomy" id="1381753"/>
    <lineage>
        <taxon>Eukaryota</taxon>
        <taxon>Fungi</taxon>
        <taxon>Dikarya</taxon>
        <taxon>Basidiomycota</taxon>
        <taxon>Agaricomycotina</taxon>
        <taxon>Agaricomycetes</taxon>
        <taxon>Agaricomycetidae</taxon>
        <taxon>Agaricales</taxon>
        <taxon>Marasmiineae</taxon>
        <taxon>Marasmiaceae</taxon>
        <taxon>Moniliophthora</taxon>
    </lineage>
</organism>
<accession>V2WS30</accession>
<dbReference type="OrthoDB" id="3181259at2759"/>
<keyword evidence="2" id="KW-1185">Reference proteome</keyword>
<evidence type="ECO:0000313" key="2">
    <source>
        <dbReference type="Proteomes" id="UP000017559"/>
    </source>
</evidence>
<dbReference type="EMBL" id="AWSO01001569">
    <property type="protein sequence ID" value="ESK83351.1"/>
    <property type="molecule type" value="Genomic_DNA"/>
</dbReference>
<dbReference type="Gene3D" id="3.80.10.10">
    <property type="entry name" value="Ribonuclease Inhibitor"/>
    <property type="match status" value="1"/>
</dbReference>
<dbReference type="HOGENOM" id="CLU_018544_9_0_1"/>
<proteinExistence type="predicted"/>
<protein>
    <submittedName>
        <fullName evidence="1">Uncharacterized protein</fullName>
    </submittedName>
</protein>
<feature type="non-terminal residue" evidence="1">
    <location>
        <position position="1"/>
    </location>
</feature>
<reference evidence="1 2" key="1">
    <citation type="journal article" date="2014" name="BMC Genomics">
        <title>Genome and secretome analysis of the hemibiotrophic fungal pathogen, Moniliophthora roreri, which causes frosty pod rot disease of cacao: mechanisms of the biotrophic and necrotrophic phases.</title>
        <authorList>
            <person name="Meinhardt L.W."/>
            <person name="Costa G.G.L."/>
            <person name="Thomazella D.P.T."/>
            <person name="Teixeira P.J.P.L."/>
            <person name="Carazzolle M.F."/>
            <person name="Schuster S.C."/>
            <person name="Carlson J.E."/>
            <person name="Guiltinan M.J."/>
            <person name="Mieczkowski P."/>
            <person name="Farmer A."/>
            <person name="Ramaraj T."/>
            <person name="Crozier J."/>
            <person name="Davis R.E."/>
            <person name="Shao J."/>
            <person name="Melnick R.L."/>
            <person name="Pereira G.A.G."/>
            <person name="Bailey B.A."/>
        </authorList>
    </citation>
    <scope>NUCLEOTIDE SEQUENCE [LARGE SCALE GENOMIC DNA]</scope>
    <source>
        <strain evidence="1 2">MCA 2997</strain>
    </source>
</reference>
<name>V2WS30_MONRO</name>
<dbReference type="InterPro" id="IPR032675">
    <property type="entry name" value="LRR_dom_sf"/>
</dbReference>
<dbReference type="AlphaFoldDB" id="V2WS30"/>
<dbReference type="Proteomes" id="UP000017559">
    <property type="component" value="Unassembled WGS sequence"/>
</dbReference>
<comment type="caution">
    <text evidence="1">The sequence shown here is derived from an EMBL/GenBank/DDBJ whole genome shotgun (WGS) entry which is preliminary data.</text>
</comment>
<sequence length="584" mass="65886">KDFNEDIDIEISDILSLGLDDLLRSGCAPPPGDVTTYIDNILTRTARTEAELIAIIERLQNSLFKIQKKREKIRSLKSPIRRIPKEVLSLILELAAVMNGGERLGGEEISSAGSALGMVCRHWRDLTLATPRVWDTVFLYVGPRCPFMPWTLEEIRLRLIRSQDVSISLQLHMPRFDWEEWNDFINVMEEHLPRVRRLQLHGLSETVSGFLVRFTRQLKQVEDFQIQVSGLGDGSLNDILDIIGQTCPQIRRLDVVQTSLRLTRPVDNTTFPYIRLKCLTLGHWLVPDIHGALSLIQHCSSLEEACIILPGYGSFGGMPSNHIERLGRHDAFVLPMLSHLTLETQDSSDPNVDLIAHCVAIMEAITAPSLTSFSMVIHGPSPQNSSLLLAIENFLRRSNDFGIRRLHLHGIIIDEHQLISLLEETRALTELSIKEGPQAVHDGGSSLFGSRPELVHFRSSVALLSLLKNLIVSPEGYHDQSLPYMYEDLEGNLEFYPLIPKLCHLELSVQSEMVHEFLIAFEQVLDSRMPALRSCLLKVAGSFHSKDTRRLRRMQEEGLATTVMSKYKVTTEEGEYGRGINSAD</sequence>